<dbReference type="Proteomes" id="UP000307217">
    <property type="component" value="Unassembled WGS sequence"/>
</dbReference>
<dbReference type="AlphaFoldDB" id="A0A5S3VE06"/>
<reference evidence="2 5" key="1">
    <citation type="submission" date="2018-01" db="EMBL/GenBank/DDBJ databases">
        <authorList>
            <person name="Paulsen S."/>
            <person name="Gram L.K."/>
        </authorList>
    </citation>
    <scope>NUCLEOTIDE SEQUENCE [LARGE SCALE GENOMIC DNA]</scope>
    <source>
        <strain evidence="2 5">S3790</strain>
        <strain evidence="3">S3895</strain>
    </source>
</reference>
<dbReference type="EMBL" id="PNBX01000002">
    <property type="protein sequence ID" value="TMO70587.1"/>
    <property type="molecule type" value="Genomic_DNA"/>
</dbReference>
<keyword evidence="1" id="KW-1133">Transmembrane helix</keyword>
<keyword evidence="4" id="KW-1185">Reference proteome</keyword>
<evidence type="ECO:0000313" key="5">
    <source>
        <dbReference type="Proteomes" id="UP000307217"/>
    </source>
</evidence>
<name>A0A5S3VE06_9GAMM</name>
<feature type="transmembrane region" description="Helical" evidence="1">
    <location>
        <begin position="36"/>
        <end position="56"/>
    </location>
</feature>
<evidence type="ECO:0000256" key="1">
    <source>
        <dbReference type="SAM" id="Phobius"/>
    </source>
</evidence>
<feature type="transmembrane region" description="Helical" evidence="1">
    <location>
        <begin position="12"/>
        <end position="30"/>
    </location>
</feature>
<feature type="transmembrane region" description="Helical" evidence="1">
    <location>
        <begin position="68"/>
        <end position="86"/>
    </location>
</feature>
<dbReference type="EMBL" id="PNBW01000058">
    <property type="protein sequence ID" value="TMO73512.1"/>
    <property type="molecule type" value="Genomic_DNA"/>
</dbReference>
<keyword evidence="1" id="KW-0812">Transmembrane</keyword>
<dbReference type="RefSeq" id="WP_138589502.1">
    <property type="nucleotide sequence ID" value="NZ_PNBW01000058.1"/>
</dbReference>
<gene>
    <name evidence="2" type="ORF">CWC19_00550</name>
    <name evidence="3" type="ORF">CWC20_12990</name>
</gene>
<sequence>MGNLFLKERESWWTWIIWGLIGSIVSTYIFSSTSEVKLALVASAIIVAMLSWWMNYSRRFEFYRALKVLLFVGSVSLLPIALNIALPMKELATQAFNFTLVLLGLFCLCLCGAWFARRPKQYY</sequence>
<reference evidence="5" key="2">
    <citation type="submission" date="2019-06" db="EMBL/GenBank/DDBJ databases">
        <title>Co-occurence of chitin degradation, pigmentation and bioactivity in marine Pseudoalteromonas.</title>
        <authorList>
            <person name="Sonnenschein E.C."/>
            <person name="Bech P.K."/>
        </authorList>
    </citation>
    <scope>NUCLEOTIDE SEQUENCE [LARGE SCALE GENOMIC DNA]</scope>
    <source>
        <strain evidence="5">S3790</strain>
        <strain evidence="3">S3895</strain>
    </source>
</reference>
<keyword evidence="1" id="KW-0472">Membrane</keyword>
<proteinExistence type="predicted"/>
<comment type="caution">
    <text evidence="2">The sequence shown here is derived from an EMBL/GenBank/DDBJ whole genome shotgun (WGS) entry which is preliminary data.</text>
</comment>
<evidence type="ECO:0000313" key="3">
    <source>
        <dbReference type="EMBL" id="TMO73512.1"/>
    </source>
</evidence>
<dbReference type="Proteomes" id="UP000307164">
    <property type="component" value="Unassembled WGS sequence"/>
</dbReference>
<evidence type="ECO:0000313" key="2">
    <source>
        <dbReference type="EMBL" id="TMO70587.1"/>
    </source>
</evidence>
<accession>A0A5S3VE06</accession>
<organism evidence="2 5">
    <name type="scientific">Pseudoalteromonas aurantia</name>
    <dbReference type="NCBI Taxonomy" id="43654"/>
    <lineage>
        <taxon>Bacteria</taxon>
        <taxon>Pseudomonadati</taxon>
        <taxon>Pseudomonadota</taxon>
        <taxon>Gammaproteobacteria</taxon>
        <taxon>Alteromonadales</taxon>
        <taxon>Pseudoalteromonadaceae</taxon>
        <taxon>Pseudoalteromonas</taxon>
    </lineage>
</organism>
<evidence type="ECO:0000313" key="4">
    <source>
        <dbReference type="Proteomes" id="UP000307164"/>
    </source>
</evidence>
<reference evidence="2" key="3">
    <citation type="submission" date="2019-09" db="EMBL/GenBank/DDBJ databases">
        <title>Co-occurence of chitin degradation, pigmentation and bioactivity in marine Pseudoalteromonas.</title>
        <authorList>
            <person name="Sonnenschein E.C."/>
            <person name="Bech P.K."/>
        </authorList>
    </citation>
    <scope>NUCLEOTIDE SEQUENCE</scope>
    <source>
        <strain evidence="2">S3790</strain>
        <strain evidence="4">S3895</strain>
    </source>
</reference>
<dbReference type="OrthoDB" id="6315306at2"/>
<feature type="transmembrane region" description="Helical" evidence="1">
    <location>
        <begin position="98"/>
        <end position="116"/>
    </location>
</feature>
<protein>
    <submittedName>
        <fullName evidence="2">Uncharacterized protein</fullName>
    </submittedName>
</protein>